<dbReference type="EMBL" id="OV725078">
    <property type="protein sequence ID" value="CAH1393065.1"/>
    <property type="molecule type" value="Genomic_DNA"/>
</dbReference>
<protein>
    <recommendedName>
        <fullName evidence="7">Large ribosomal subunit protein mL54</fullName>
    </recommendedName>
</protein>
<evidence type="ECO:0000256" key="7">
    <source>
        <dbReference type="ARBA" id="ARBA00035179"/>
    </source>
</evidence>
<dbReference type="PANTHER" id="PTHR28595">
    <property type="entry name" value="39S RIBOSOMAL PROTEIN L54, MITOCHONDRIAL"/>
    <property type="match status" value="1"/>
</dbReference>
<comment type="similarity">
    <text evidence="6">Belongs to the mitochondrion-specific ribosomal protein mL54 family.</text>
</comment>
<dbReference type="Proteomes" id="UP001152798">
    <property type="component" value="Chromosome 2"/>
</dbReference>
<evidence type="ECO:0000256" key="4">
    <source>
        <dbReference type="ARBA" id="ARBA00023128"/>
    </source>
</evidence>
<evidence type="ECO:0000313" key="8">
    <source>
        <dbReference type="EMBL" id="CAH1393065.1"/>
    </source>
</evidence>
<evidence type="ECO:0000256" key="6">
    <source>
        <dbReference type="ARBA" id="ARBA00033752"/>
    </source>
</evidence>
<dbReference type="GO" id="GO:0005762">
    <property type="term" value="C:mitochondrial large ribosomal subunit"/>
    <property type="evidence" value="ECO:0007669"/>
    <property type="project" value="TreeGrafter"/>
</dbReference>
<keyword evidence="4" id="KW-0496">Mitochondrion</keyword>
<dbReference type="Pfam" id="PF08561">
    <property type="entry name" value="Ribosomal_L37"/>
    <property type="match status" value="1"/>
</dbReference>
<sequence>MLLRMPRNFIYGYFLIRNQSTVIPSIGKSKKKAGKFGAVAEKIQLPVETDAHKLVKFLCGSNIQKEGKDIELKPDNEYPDWLWKLNTGKPKPLEELDPDSKAYWLRVKKMAMVRNNKLSKLKKF</sequence>
<evidence type="ECO:0000313" key="9">
    <source>
        <dbReference type="Proteomes" id="UP001152798"/>
    </source>
</evidence>
<keyword evidence="2" id="KW-0809">Transit peptide</keyword>
<dbReference type="OrthoDB" id="10252718at2759"/>
<keyword evidence="9" id="KW-1185">Reference proteome</keyword>
<accession>A0A9P0E937</accession>
<keyword evidence="3" id="KW-0689">Ribosomal protein</keyword>
<reference evidence="8" key="1">
    <citation type="submission" date="2022-01" db="EMBL/GenBank/DDBJ databases">
        <authorList>
            <person name="King R."/>
        </authorList>
    </citation>
    <scope>NUCLEOTIDE SEQUENCE</scope>
</reference>
<evidence type="ECO:0000256" key="2">
    <source>
        <dbReference type="ARBA" id="ARBA00022946"/>
    </source>
</evidence>
<comment type="subcellular location">
    <subcellularLocation>
        <location evidence="1">Mitochondrion</location>
    </subcellularLocation>
</comment>
<evidence type="ECO:0000256" key="1">
    <source>
        <dbReference type="ARBA" id="ARBA00004173"/>
    </source>
</evidence>
<dbReference type="AlphaFoldDB" id="A0A9P0E937"/>
<dbReference type="GO" id="GO:0003735">
    <property type="term" value="F:structural constituent of ribosome"/>
    <property type="evidence" value="ECO:0007669"/>
    <property type="project" value="TreeGrafter"/>
</dbReference>
<dbReference type="PANTHER" id="PTHR28595:SF1">
    <property type="entry name" value="LARGE RIBOSOMAL SUBUNIT PROTEIN ML54"/>
    <property type="match status" value="1"/>
</dbReference>
<gene>
    <name evidence="8" type="ORF">NEZAVI_LOCUS3786</name>
</gene>
<organism evidence="8 9">
    <name type="scientific">Nezara viridula</name>
    <name type="common">Southern green stink bug</name>
    <name type="synonym">Cimex viridulus</name>
    <dbReference type="NCBI Taxonomy" id="85310"/>
    <lineage>
        <taxon>Eukaryota</taxon>
        <taxon>Metazoa</taxon>
        <taxon>Ecdysozoa</taxon>
        <taxon>Arthropoda</taxon>
        <taxon>Hexapoda</taxon>
        <taxon>Insecta</taxon>
        <taxon>Pterygota</taxon>
        <taxon>Neoptera</taxon>
        <taxon>Paraneoptera</taxon>
        <taxon>Hemiptera</taxon>
        <taxon>Heteroptera</taxon>
        <taxon>Panheteroptera</taxon>
        <taxon>Pentatomomorpha</taxon>
        <taxon>Pentatomoidea</taxon>
        <taxon>Pentatomidae</taxon>
        <taxon>Pentatominae</taxon>
        <taxon>Nezara</taxon>
    </lineage>
</organism>
<evidence type="ECO:0000256" key="3">
    <source>
        <dbReference type="ARBA" id="ARBA00022980"/>
    </source>
</evidence>
<keyword evidence="5" id="KW-0687">Ribonucleoprotein</keyword>
<dbReference type="InterPro" id="IPR013870">
    <property type="entry name" value="Ribosomal_mL54"/>
</dbReference>
<proteinExistence type="inferred from homology"/>
<evidence type="ECO:0000256" key="5">
    <source>
        <dbReference type="ARBA" id="ARBA00023274"/>
    </source>
</evidence>
<name>A0A9P0E937_NEZVI</name>